<feature type="signal peptide" evidence="4">
    <location>
        <begin position="1"/>
        <end position="20"/>
    </location>
</feature>
<reference evidence="6 7" key="1">
    <citation type="journal article" date="2013" name="Int. J. Syst. Evol. Microbiol.">
        <title>Marinicauda pacifica gen. nov., sp. nov., a prosthecate alphaproteobacterium of the family Hyphomonadaceae isolated from deep seawater.</title>
        <authorList>
            <person name="Zhang X.Y."/>
            <person name="Li G.W."/>
            <person name="Wang C.S."/>
            <person name="Zhang Y.J."/>
            <person name="Xu X.W."/>
            <person name="Li H."/>
            <person name="Liu A."/>
            <person name="Liu C."/>
            <person name="Xie B.B."/>
            <person name="Qin Q.L."/>
            <person name="Xu Z."/>
            <person name="Chen X.L."/>
            <person name="Zhou B.C."/>
            <person name="Zhang Y.Z."/>
        </authorList>
    </citation>
    <scope>NUCLEOTIDE SEQUENCE [LARGE SCALE GENOMIC DNA]</scope>
    <source>
        <strain evidence="6 7">P-1 km-3</strain>
    </source>
</reference>
<dbReference type="AlphaFoldDB" id="A0A4S2HEZ1"/>
<dbReference type="CDD" id="cd02696">
    <property type="entry name" value="MurNAc-LAA"/>
    <property type="match status" value="1"/>
</dbReference>
<dbReference type="Gene3D" id="2.60.40.3500">
    <property type="match status" value="1"/>
</dbReference>
<dbReference type="PANTHER" id="PTHR30404">
    <property type="entry name" value="N-ACETYLMURAMOYL-L-ALANINE AMIDASE"/>
    <property type="match status" value="1"/>
</dbReference>
<evidence type="ECO:0000256" key="3">
    <source>
        <dbReference type="ARBA" id="ARBA00022801"/>
    </source>
</evidence>
<dbReference type="Pfam" id="PF01520">
    <property type="entry name" value="Amidase_3"/>
    <property type="match status" value="1"/>
</dbReference>
<dbReference type="GO" id="GO:0009253">
    <property type="term" value="P:peptidoglycan catabolic process"/>
    <property type="evidence" value="ECO:0007669"/>
    <property type="project" value="InterPro"/>
</dbReference>
<dbReference type="EMBL" id="SRXV01000001">
    <property type="protein sequence ID" value="TGY94381.1"/>
    <property type="molecule type" value="Genomic_DNA"/>
</dbReference>
<evidence type="ECO:0000256" key="2">
    <source>
        <dbReference type="ARBA" id="ARBA00011901"/>
    </source>
</evidence>
<gene>
    <name evidence="6" type="ORF">E5162_03645</name>
</gene>
<keyword evidence="4" id="KW-0732">Signal</keyword>
<proteinExistence type="predicted"/>
<dbReference type="GO" id="GO:0030288">
    <property type="term" value="C:outer membrane-bounded periplasmic space"/>
    <property type="evidence" value="ECO:0007669"/>
    <property type="project" value="TreeGrafter"/>
</dbReference>
<evidence type="ECO:0000259" key="5">
    <source>
        <dbReference type="SMART" id="SM00646"/>
    </source>
</evidence>
<comment type="catalytic activity">
    <reaction evidence="1">
        <text>Hydrolyzes the link between N-acetylmuramoyl residues and L-amino acid residues in certain cell-wall glycopeptides.</text>
        <dbReference type="EC" id="3.5.1.28"/>
    </reaction>
</comment>
<feature type="domain" description="MurNAc-LAA" evidence="5">
    <location>
        <begin position="239"/>
        <end position="389"/>
    </location>
</feature>
<dbReference type="GO" id="GO:0008745">
    <property type="term" value="F:N-acetylmuramoyl-L-alanine amidase activity"/>
    <property type="evidence" value="ECO:0007669"/>
    <property type="project" value="UniProtKB-EC"/>
</dbReference>
<protein>
    <recommendedName>
        <fullName evidence="2">N-acetylmuramoyl-L-alanine amidase</fullName>
        <ecNumber evidence="2">3.5.1.28</ecNumber>
    </recommendedName>
</protein>
<evidence type="ECO:0000256" key="1">
    <source>
        <dbReference type="ARBA" id="ARBA00001561"/>
    </source>
</evidence>
<keyword evidence="7" id="KW-1185">Reference proteome</keyword>
<dbReference type="PANTHER" id="PTHR30404:SF0">
    <property type="entry name" value="N-ACETYLMURAMOYL-L-ALANINE AMIDASE AMIC"/>
    <property type="match status" value="1"/>
</dbReference>
<comment type="caution">
    <text evidence="6">The sequence shown here is derived from an EMBL/GenBank/DDBJ whole genome shotgun (WGS) entry which is preliminary data.</text>
</comment>
<evidence type="ECO:0000313" key="6">
    <source>
        <dbReference type="EMBL" id="TGY94381.1"/>
    </source>
</evidence>
<keyword evidence="3" id="KW-0378">Hydrolase</keyword>
<dbReference type="SMART" id="SM00646">
    <property type="entry name" value="Ami_3"/>
    <property type="match status" value="1"/>
</dbReference>
<sequence length="412" mass="44582">MVIKSLARIVGILGSAIAVAGLGASAFATDVTAVRFGAHDTFSRVVIEADSPIEFDAFVLAEPNPRLVVSLPGAQWRVSGLDNGQGLGHGLFEDFRFDPSGLHPRLVFNLDGPSRINQEMVLDPTDGGYRMVIDINPSTQADFIEAAGFPERSQTLTQLLAEHAQIDALAGVCESPRIVVDAGHGGRDPGALTRFGGGHEADVNLAAARVLRELLEATGRFEVVMTRESDVFIDLEDRVRIARAAEADMFVSLHSDAAGSSSARGAAAYVLSSSGVNRSRTRARREGDWFLPDAANRPDEVNEILFDISMGDKLNRSYQFATELLSEARSVTPLLRERPEHRGFLVLLDAQFPAVLFEMGFLSNEQDSRNLNSDAHRRRLMASIVNALEDHFPSCGQSPGVQFAARTDGAAR</sequence>
<evidence type="ECO:0000256" key="4">
    <source>
        <dbReference type="SAM" id="SignalP"/>
    </source>
</evidence>
<dbReference type="Proteomes" id="UP000305451">
    <property type="component" value="Unassembled WGS sequence"/>
</dbReference>
<organism evidence="6 7">
    <name type="scientific">Marinicauda pacifica</name>
    <dbReference type="NCBI Taxonomy" id="1133559"/>
    <lineage>
        <taxon>Bacteria</taxon>
        <taxon>Pseudomonadati</taxon>
        <taxon>Pseudomonadota</taxon>
        <taxon>Alphaproteobacteria</taxon>
        <taxon>Maricaulales</taxon>
        <taxon>Maricaulaceae</taxon>
        <taxon>Marinicauda</taxon>
    </lineage>
</organism>
<name>A0A4S2HEZ1_9PROT</name>
<dbReference type="InterPro" id="IPR050695">
    <property type="entry name" value="N-acetylmuramoyl_amidase_3"/>
</dbReference>
<accession>A0A4S2HEZ1</accession>
<dbReference type="OrthoDB" id="9806267at2"/>
<dbReference type="EC" id="3.5.1.28" evidence="2"/>
<dbReference type="SUPFAM" id="SSF53187">
    <property type="entry name" value="Zn-dependent exopeptidases"/>
    <property type="match status" value="1"/>
</dbReference>
<evidence type="ECO:0000313" key="7">
    <source>
        <dbReference type="Proteomes" id="UP000305451"/>
    </source>
</evidence>
<dbReference type="RefSeq" id="WP_135943577.1">
    <property type="nucleotide sequence ID" value="NZ_BMEI01000001.1"/>
</dbReference>
<dbReference type="Gene3D" id="3.40.630.40">
    <property type="entry name" value="Zn-dependent exopeptidases"/>
    <property type="match status" value="1"/>
</dbReference>
<feature type="chain" id="PRO_5020444707" description="N-acetylmuramoyl-L-alanine amidase" evidence="4">
    <location>
        <begin position="21"/>
        <end position="412"/>
    </location>
</feature>
<dbReference type="InterPro" id="IPR002508">
    <property type="entry name" value="MurNAc-LAA_cat"/>
</dbReference>